<gene>
    <name evidence="2" type="ORF">Tbon_02145</name>
</gene>
<dbReference type="Gene3D" id="1.10.10.10">
    <property type="entry name" value="Winged helix-like DNA-binding domain superfamily/Winged helix DNA-binding domain"/>
    <property type="match status" value="1"/>
</dbReference>
<reference evidence="2 3" key="1">
    <citation type="submission" date="2019-08" db="EMBL/GenBank/DDBJ databases">
        <authorList>
            <person name="Toschakov S.V."/>
        </authorList>
    </citation>
    <scope>NUCLEOTIDE SEQUENCE [LARGE SCALE GENOMIC DNA]</scope>
    <source>
        <strain evidence="2 3">3753O</strain>
    </source>
</reference>
<dbReference type="Proteomes" id="UP000326331">
    <property type="component" value="Chromosome"/>
</dbReference>
<feature type="domain" description="LexA repressor DNA-binding" evidence="1">
    <location>
        <begin position="20"/>
        <end position="68"/>
    </location>
</feature>
<dbReference type="Pfam" id="PF01726">
    <property type="entry name" value="LexA_DNA_bind"/>
    <property type="match status" value="1"/>
</dbReference>
<dbReference type="InterPro" id="IPR036390">
    <property type="entry name" value="WH_DNA-bd_sf"/>
</dbReference>
<evidence type="ECO:0000259" key="1">
    <source>
        <dbReference type="Pfam" id="PF01726"/>
    </source>
</evidence>
<evidence type="ECO:0000313" key="2">
    <source>
        <dbReference type="EMBL" id="QFG02144.1"/>
    </source>
</evidence>
<protein>
    <recommendedName>
        <fullName evidence="1">LexA repressor DNA-binding domain-containing protein</fullName>
    </recommendedName>
</protein>
<dbReference type="InterPro" id="IPR006199">
    <property type="entry name" value="LexA_DNA-bd_dom"/>
</dbReference>
<organism evidence="2 3">
    <name type="scientific">Tepidiforma bonchosmolovskayae</name>
    <dbReference type="NCBI Taxonomy" id="2601677"/>
    <lineage>
        <taxon>Bacteria</taxon>
        <taxon>Bacillati</taxon>
        <taxon>Chloroflexota</taxon>
        <taxon>Tepidiformia</taxon>
        <taxon>Tepidiformales</taxon>
        <taxon>Tepidiformaceae</taxon>
        <taxon>Tepidiforma</taxon>
    </lineage>
</organism>
<sequence length="97" mass="10491">MVAGRAPGGAAVRPLVSDLELLRAIAAHIEEHGVPPTYRELAQRVGIRHVSVAFYGTCRLIDRGWVRMAWFARSRAIRITDAGRAALDSATPAEVTA</sequence>
<name>A0ABX6BYT8_9CHLR</name>
<evidence type="ECO:0000313" key="3">
    <source>
        <dbReference type="Proteomes" id="UP000326331"/>
    </source>
</evidence>
<proteinExistence type="predicted"/>
<dbReference type="EMBL" id="CP042829">
    <property type="protein sequence ID" value="QFG02144.1"/>
    <property type="molecule type" value="Genomic_DNA"/>
</dbReference>
<dbReference type="SUPFAM" id="SSF46785">
    <property type="entry name" value="Winged helix' DNA-binding domain"/>
    <property type="match status" value="1"/>
</dbReference>
<keyword evidence="3" id="KW-1185">Reference proteome</keyword>
<dbReference type="InterPro" id="IPR036388">
    <property type="entry name" value="WH-like_DNA-bd_sf"/>
</dbReference>
<reference evidence="2 3" key="2">
    <citation type="submission" date="2019-10" db="EMBL/GenBank/DDBJ databases">
        <title>Thermopilla bonchosmolovskayae gen. nov., sp. nov., a moderately thermophilic Chloroflexi bacterium from a Chukotka hot spring (Arctic, Russia), representing a novel classis Thermopillaia, which include previously uncultivated lineage OLB14.</title>
        <authorList>
            <person name="Kochetkova T.V."/>
            <person name="Zayulina K.S."/>
            <person name="Zhigarkov V.S."/>
            <person name="Minaev N.V."/>
            <person name="Novikov A."/>
            <person name="Toshchakov S.V."/>
            <person name="Elcheninov A.G."/>
            <person name="Kublanov I.V."/>
        </authorList>
    </citation>
    <scope>NUCLEOTIDE SEQUENCE [LARGE SCALE GENOMIC DNA]</scope>
    <source>
        <strain evidence="2 3">3753O</strain>
    </source>
</reference>
<accession>A0ABX6BYT8</accession>